<dbReference type="SUPFAM" id="SSF55811">
    <property type="entry name" value="Nudix"/>
    <property type="match status" value="1"/>
</dbReference>
<dbReference type="Proteomes" id="UP000245838">
    <property type="component" value="Chromosome sggmmb4_Chromosome"/>
</dbReference>
<dbReference type="BioCyc" id="SGLO343509:SGP1_RS20095-MONOMER"/>
<proteinExistence type="predicted"/>
<dbReference type="Gene3D" id="3.90.79.10">
    <property type="entry name" value="Nucleoside Triphosphate Pyrophosphohydrolase"/>
    <property type="match status" value="1"/>
</dbReference>
<evidence type="ECO:0008006" key="3">
    <source>
        <dbReference type="Google" id="ProtNLM"/>
    </source>
</evidence>
<protein>
    <recommendedName>
        <fullName evidence="3">Nudix hydrolase domain-containing protein</fullName>
    </recommendedName>
</protein>
<evidence type="ECO:0000313" key="2">
    <source>
        <dbReference type="Proteomes" id="UP000245838"/>
    </source>
</evidence>
<dbReference type="GO" id="GO:0003824">
    <property type="term" value="F:catalytic activity"/>
    <property type="evidence" value="ECO:0007669"/>
    <property type="project" value="UniProtKB-ARBA"/>
</dbReference>
<dbReference type="AlphaFoldDB" id="A0A193QNL4"/>
<evidence type="ECO:0000313" key="1">
    <source>
        <dbReference type="EMBL" id="CRL46510.1"/>
    </source>
</evidence>
<sequence length="135" mass="14751">MADEKVIHIAAAVIIDARGRLLLVRKQNSVFLCSRVAKLRPETALVRELHEKLQLQIPEQQVTFLGQFTDIAANEPGHRLIADIFAVPAPDHGVTPATEIADVMSLDPSANPNVPLAPLTQKQLIPLLLQSQTVN</sequence>
<organism evidence="1 2">
    <name type="scientific">Sodalis glossinidius (strain morsitans)</name>
    <dbReference type="NCBI Taxonomy" id="343509"/>
    <lineage>
        <taxon>Bacteria</taxon>
        <taxon>Pseudomonadati</taxon>
        <taxon>Pseudomonadota</taxon>
        <taxon>Gammaproteobacteria</taxon>
        <taxon>Enterobacterales</taxon>
        <taxon>Bruguierivoracaceae</taxon>
        <taxon>Sodalis</taxon>
    </lineage>
</organism>
<dbReference type="InterPro" id="IPR015797">
    <property type="entry name" value="NUDIX_hydrolase-like_dom_sf"/>
</dbReference>
<accession>A0A193QNL4</accession>
<name>A0A193QNL4_SODGM</name>
<gene>
    <name evidence="1" type="ORF">SGGMMB4_05230</name>
</gene>
<dbReference type="OrthoDB" id="9801098at2"/>
<reference evidence="1 2" key="1">
    <citation type="submission" date="2015-05" db="EMBL/GenBank/DDBJ databases">
        <authorList>
            <person name="Goodhead I."/>
        </authorList>
    </citation>
    <scope>NUCLEOTIDE SEQUENCE [LARGE SCALE GENOMIC DNA]</scope>
    <source>
        <strain evidence="2">morsitans</strain>
    </source>
</reference>
<dbReference type="EMBL" id="LN854557">
    <property type="protein sequence ID" value="CRL46510.1"/>
    <property type="molecule type" value="Genomic_DNA"/>
</dbReference>
<dbReference type="RefSeq" id="WP_041867246.1">
    <property type="nucleotide sequence ID" value="NC_007712.1"/>
</dbReference>
<dbReference type="CDD" id="cd04690">
    <property type="entry name" value="NUDIX_Hydrolase"/>
    <property type="match status" value="1"/>
</dbReference>